<proteinExistence type="predicted"/>
<feature type="compositionally biased region" description="Low complexity" evidence="1">
    <location>
        <begin position="1"/>
        <end position="19"/>
    </location>
</feature>
<dbReference type="RefSeq" id="WP_015109064.1">
    <property type="nucleotide sequence ID" value="NC_019675.1"/>
</dbReference>
<sequence>MNTLSRRPSAATRPSSSPAIAGRGPHAYPCCPLEARPARHDPSQHPLTWEDLFGRR</sequence>
<evidence type="ECO:0000313" key="3">
    <source>
        <dbReference type="Proteomes" id="UP000010388"/>
    </source>
</evidence>
<evidence type="ECO:0000256" key="1">
    <source>
        <dbReference type="SAM" id="MobiDB-lite"/>
    </source>
</evidence>
<evidence type="ECO:0000313" key="2">
    <source>
        <dbReference type="EMBL" id="AFY28612.1"/>
    </source>
</evidence>
<name>K9P5D2_CYAGP</name>
<feature type="region of interest" description="Disordered" evidence="1">
    <location>
        <begin position="1"/>
        <end position="56"/>
    </location>
</feature>
<organism evidence="2 3">
    <name type="scientific">Cyanobium gracile (strain ATCC 27147 / PCC 6307)</name>
    <dbReference type="NCBI Taxonomy" id="292564"/>
    <lineage>
        <taxon>Bacteria</taxon>
        <taxon>Bacillati</taxon>
        <taxon>Cyanobacteriota</taxon>
        <taxon>Cyanophyceae</taxon>
        <taxon>Synechococcales</taxon>
        <taxon>Prochlorococcaceae</taxon>
        <taxon>Cyanobium</taxon>
    </lineage>
</organism>
<dbReference type="AlphaFoldDB" id="K9P5D2"/>
<protein>
    <submittedName>
        <fullName evidence="2">Uncharacterized protein</fullName>
    </submittedName>
</protein>
<gene>
    <name evidence="2" type="ordered locus">Cyagr_1446</name>
</gene>
<accession>K9P5D2</accession>
<dbReference type="Proteomes" id="UP000010388">
    <property type="component" value="Chromosome"/>
</dbReference>
<dbReference type="KEGG" id="cgc:Cyagr_1446"/>
<dbReference type="OrthoDB" id="565375at2"/>
<dbReference type="EMBL" id="CP003495">
    <property type="protein sequence ID" value="AFY28612.1"/>
    <property type="molecule type" value="Genomic_DNA"/>
</dbReference>
<reference evidence="3" key="1">
    <citation type="journal article" date="2013" name="Proc. Natl. Acad. Sci. U.S.A.">
        <title>Improving the coverage of the cyanobacterial phylum using diversity-driven genome sequencing.</title>
        <authorList>
            <person name="Shih P.M."/>
            <person name="Wu D."/>
            <person name="Latifi A."/>
            <person name="Axen S.D."/>
            <person name="Fewer D.P."/>
            <person name="Talla E."/>
            <person name="Calteau A."/>
            <person name="Cai F."/>
            <person name="Tandeau de Marsac N."/>
            <person name="Rippka R."/>
            <person name="Herdman M."/>
            <person name="Sivonen K."/>
            <person name="Coursin T."/>
            <person name="Laurent T."/>
            <person name="Goodwin L."/>
            <person name="Nolan M."/>
            <person name="Davenport K.W."/>
            <person name="Han C.S."/>
            <person name="Rubin E.M."/>
            <person name="Eisen J.A."/>
            <person name="Woyke T."/>
            <person name="Gugger M."/>
            <person name="Kerfeld C.A."/>
        </authorList>
    </citation>
    <scope>NUCLEOTIDE SEQUENCE [LARGE SCALE GENOMIC DNA]</scope>
    <source>
        <strain evidence="3">ATCC 27147 / PCC 6307</strain>
    </source>
</reference>
<dbReference type="HOGENOM" id="CLU_3006633_0_0_3"/>